<proteinExistence type="predicted"/>
<dbReference type="GO" id="GO:0004672">
    <property type="term" value="F:protein kinase activity"/>
    <property type="evidence" value="ECO:0007669"/>
    <property type="project" value="InterPro"/>
</dbReference>
<dbReference type="GO" id="GO:0005524">
    <property type="term" value="F:ATP binding"/>
    <property type="evidence" value="ECO:0007669"/>
    <property type="project" value="UniProtKB-KW"/>
</dbReference>
<keyword evidence="2" id="KW-1185">Reference proteome</keyword>
<reference evidence="1 2" key="1">
    <citation type="journal article" date="2019" name="G3 (Bethesda)">
        <title>Sequencing of a Wild Apple (Malus baccata) Genome Unravels the Differences Between Cultivated and Wild Apple Species Regarding Disease Resistance and Cold Tolerance.</title>
        <authorList>
            <person name="Chen X."/>
        </authorList>
    </citation>
    <scope>NUCLEOTIDE SEQUENCE [LARGE SCALE GENOMIC DNA]</scope>
    <source>
        <strain evidence="2">cv. Shandingzi</strain>
        <tissue evidence="1">Leaves</tissue>
    </source>
</reference>
<name>A0A540MFW3_MALBA</name>
<protein>
    <submittedName>
        <fullName evidence="1">Uncharacterized protein</fullName>
    </submittedName>
</protein>
<dbReference type="Proteomes" id="UP000315295">
    <property type="component" value="Unassembled WGS sequence"/>
</dbReference>
<dbReference type="PANTHER" id="PTHR45863:SF47">
    <property type="entry name" value="SERINE_THREONINE-PROTEIN KINASE BSK3"/>
    <property type="match status" value="1"/>
</dbReference>
<dbReference type="GO" id="GO:0012505">
    <property type="term" value="C:endomembrane system"/>
    <property type="evidence" value="ECO:0007669"/>
    <property type="project" value="UniProtKB-SubCell"/>
</dbReference>
<gene>
    <name evidence="1" type="ORF">C1H46_016743</name>
</gene>
<dbReference type="GO" id="GO:0009742">
    <property type="term" value="P:brassinosteroid mediated signaling pathway"/>
    <property type="evidence" value="ECO:0007669"/>
    <property type="project" value="InterPro"/>
</dbReference>
<dbReference type="Gene3D" id="3.30.200.20">
    <property type="entry name" value="Phosphorylase Kinase, domain 1"/>
    <property type="match status" value="1"/>
</dbReference>
<evidence type="ECO:0000313" key="2">
    <source>
        <dbReference type="Proteomes" id="UP000315295"/>
    </source>
</evidence>
<evidence type="ECO:0000313" key="1">
    <source>
        <dbReference type="EMBL" id="TQD97636.1"/>
    </source>
</evidence>
<sequence>MEKQIISDACRWFTFNTDDEEKSKVDNLPAFCEFTFEQLKNATSGFAVEYTVSEQVEKAPNVDYKGKLENQKRIAVKRFNRMALPECSAIFAPSKEARHFLSSLFTTTIVK</sequence>
<dbReference type="STRING" id="106549.A0A540MFW3"/>
<dbReference type="EMBL" id="VIEB01000267">
    <property type="protein sequence ID" value="TQD97636.1"/>
    <property type="molecule type" value="Genomic_DNA"/>
</dbReference>
<comment type="caution">
    <text evidence="1">The sequence shown here is derived from an EMBL/GenBank/DDBJ whole genome shotgun (WGS) entry which is preliminary data.</text>
</comment>
<dbReference type="InterPro" id="IPR045845">
    <property type="entry name" value="BSK"/>
</dbReference>
<organism evidence="1 2">
    <name type="scientific">Malus baccata</name>
    <name type="common">Siberian crab apple</name>
    <name type="synonym">Pyrus baccata</name>
    <dbReference type="NCBI Taxonomy" id="106549"/>
    <lineage>
        <taxon>Eukaryota</taxon>
        <taxon>Viridiplantae</taxon>
        <taxon>Streptophyta</taxon>
        <taxon>Embryophyta</taxon>
        <taxon>Tracheophyta</taxon>
        <taxon>Spermatophyta</taxon>
        <taxon>Magnoliopsida</taxon>
        <taxon>eudicotyledons</taxon>
        <taxon>Gunneridae</taxon>
        <taxon>Pentapetalae</taxon>
        <taxon>rosids</taxon>
        <taxon>fabids</taxon>
        <taxon>Rosales</taxon>
        <taxon>Rosaceae</taxon>
        <taxon>Amygdaloideae</taxon>
        <taxon>Maleae</taxon>
        <taxon>Malus</taxon>
    </lineage>
</organism>
<dbReference type="PANTHER" id="PTHR45863">
    <property type="entry name" value="SERINE/THREONINE-PROTEIN KINASE BSK5"/>
    <property type="match status" value="1"/>
</dbReference>
<accession>A0A540MFW3</accession>
<dbReference type="AlphaFoldDB" id="A0A540MFW3"/>